<dbReference type="PANTHER" id="PTHR34846:SF10">
    <property type="entry name" value="CYTOPLASMIC PROTEIN"/>
    <property type="match status" value="1"/>
</dbReference>
<dbReference type="Pfam" id="PF02627">
    <property type="entry name" value="CMD"/>
    <property type="match status" value="1"/>
</dbReference>
<proteinExistence type="predicted"/>
<organism evidence="2 3">
    <name type="scientific">Saccharopolyspora taberi</name>
    <dbReference type="NCBI Taxonomy" id="60895"/>
    <lineage>
        <taxon>Bacteria</taxon>
        <taxon>Bacillati</taxon>
        <taxon>Actinomycetota</taxon>
        <taxon>Actinomycetes</taxon>
        <taxon>Pseudonocardiales</taxon>
        <taxon>Pseudonocardiaceae</taxon>
        <taxon>Saccharopolyspora</taxon>
    </lineage>
</organism>
<evidence type="ECO:0000313" key="3">
    <source>
        <dbReference type="Proteomes" id="UP001500979"/>
    </source>
</evidence>
<gene>
    <name evidence="2" type="ORF">GCM10010470_13000</name>
</gene>
<name>A0ABN3V6I9_9PSEU</name>
<dbReference type="SUPFAM" id="SSF69118">
    <property type="entry name" value="AhpD-like"/>
    <property type="match status" value="1"/>
</dbReference>
<evidence type="ECO:0000313" key="2">
    <source>
        <dbReference type="EMBL" id="GAA2780584.1"/>
    </source>
</evidence>
<comment type="caution">
    <text evidence="2">The sequence shown here is derived from an EMBL/GenBank/DDBJ whole genome shotgun (WGS) entry which is preliminary data.</text>
</comment>
<dbReference type="Proteomes" id="UP001500979">
    <property type="component" value="Unassembled WGS sequence"/>
</dbReference>
<dbReference type="NCBIfam" id="TIGR00778">
    <property type="entry name" value="ahpD_dom"/>
    <property type="match status" value="1"/>
</dbReference>
<dbReference type="PANTHER" id="PTHR34846">
    <property type="entry name" value="4-CARBOXYMUCONOLACTONE DECARBOXYLASE FAMILY PROTEIN (AFU_ORTHOLOGUE AFUA_6G11590)"/>
    <property type="match status" value="1"/>
</dbReference>
<dbReference type="EMBL" id="BAAAUX010000006">
    <property type="protein sequence ID" value="GAA2780584.1"/>
    <property type="molecule type" value="Genomic_DNA"/>
</dbReference>
<protein>
    <submittedName>
        <fullName evidence="2">Carboxymuconolactone decarboxylase family protein</fullName>
    </submittedName>
</protein>
<feature type="domain" description="Carboxymuconolactone decarboxylase-like" evidence="1">
    <location>
        <begin position="14"/>
        <end position="99"/>
    </location>
</feature>
<dbReference type="InterPro" id="IPR004675">
    <property type="entry name" value="AhpD_core"/>
</dbReference>
<reference evidence="2 3" key="1">
    <citation type="journal article" date="2019" name="Int. J. Syst. Evol. Microbiol.">
        <title>The Global Catalogue of Microorganisms (GCM) 10K type strain sequencing project: providing services to taxonomists for standard genome sequencing and annotation.</title>
        <authorList>
            <consortium name="The Broad Institute Genomics Platform"/>
            <consortium name="The Broad Institute Genome Sequencing Center for Infectious Disease"/>
            <person name="Wu L."/>
            <person name="Ma J."/>
        </authorList>
    </citation>
    <scope>NUCLEOTIDE SEQUENCE [LARGE SCALE GENOMIC DNA]</scope>
    <source>
        <strain evidence="2 3">JCM 9383</strain>
    </source>
</reference>
<keyword evidence="3" id="KW-1185">Reference proteome</keyword>
<dbReference type="Gene3D" id="1.20.1290.10">
    <property type="entry name" value="AhpD-like"/>
    <property type="match status" value="1"/>
</dbReference>
<dbReference type="RefSeq" id="WP_344678508.1">
    <property type="nucleotide sequence ID" value="NZ_BAAAUX010000006.1"/>
</dbReference>
<sequence>MTGSSRVVLPKVTPDNYAAMRKLKDTVVAGATKAGIEPLLIDLVNMRASQINGCTLCLDMHSKEARAKGETEQRLYVLSAWREAPFFTQRERVALELTEAITLVHDGQVADDVYDLAAKEFSEDELSQLIWVIIVMNNLNRVAITTRMQPAKD</sequence>
<accession>A0ABN3V6I9</accession>
<dbReference type="InterPro" id="IPR029032">
    <property type="entry name" value="AhpD-like"/>
</dbReference>
<dbReference type="InterPro" id="IPR003779">
    <property type="entry name" value="CMD-like"/>
</dbReference>
<evidence type="ECO:0000259" key="1">
    <source>
        <dbReference type="Pfam" id="PF02627"/>
    </source>
</evidence>